<protein>
    <submittedName>
        <fullName evidence="1">Uncharacterized protein</fullName>
    </submittedName>
</protein>
<dbReference type="EMBL" id="CM042028">
    <property type="protein sequence ID" value="KAI3798289.1"/>
    <property type="molecule type" value="Genomic_DNA"/>
</dbReference>
<comment type="caution">
    <text evidence="1">The sequence shown here is derived from an EMBL/GenBank/DDBJ whole genome shotgun (WGS) entry which is preliminary data.</text>
</comment>
<dbReference type="Proteomes" id="UP001056120">
    <property type="component" value="Linkage Group LG11"/>
</dbReference>
<proteinExistence type="predicted"/>
<evidence type="ECO:0000313" key="1">
    <source>
        <dbReference type="EMBL" id="KAI3798289.1"/>
    </source>
</evidence>
<evidence type="ECO:0000313" key="2">
    <source>
        <dbReference type="Proteomes" id="UP001056120"/>
    </source>
</evidence>
<keyword evidence="2" id="KW-1185">Reference proteome</keyword>
<gene>
    <name evidence="1" type="ORF">L1987_33560</name>
</gene>
<name>A0ACB9HRE6_9ASTR</name>
<sequence length="810" mass="92436">MEALRAPSPVSPPPLTRSRSFKSASILSFIQNKPNLTQFKKPKFKNFTAVSPSVSTQPESPPEQQTETLDQDEKFDWFSQWYAFMPVCDLDKRAPVGKKVMGLDVVVWWDKNENAWKVFDDMCPHRLAPLSEGRIDQWGRLQCVYHGWCFGGSGDCKLIPQAPPDGPPVHTFKKACVAVYPSTVQNGIVWFWPNTDPQYKDILTKKKPPYIPELDDPSFTYQMFCRDIPYGYAISPTYYHGYGIFFYDQELDTFRWMYHIGQNLVIDSDLYLLHIEEKKLMEASPSNWQKLCFVPTKSDAKVVAFRKWLKKYSGGQIEWGNKFNASLPPTPPREQLMDRSCNGAYKGLNALKVALQVFSVASVAMVAATKQGMISVAARNTLAVAAILCFFPQKSHLLVQVSTTNFLLVLQVQHVSLRPWTEDNRHALHMHSNKSKFKIKTAISPSVSSLEKETETLDQDEKFDWFSQWYPLMPVCDLDKRASHGMKVMGLDVVWWDKNENAWKAFDDRCPHRLVPLSEGRIDEWGRLQCVYHGWCFGGSGDCKLIPQAPHDGPPKACVAVYPSIVQNGIVWFWPNTDPQYKDISTKKKPPYIPELDDPSFTYQMFCRDIPYGAIGKEGPSARKQPRMAFAVFICIPVSPGNSRLIYIPGRNFGVWSYRIRPRWMSHIEQNLVIDSDLYLLHVKWLKKYPGGQIDWGNKFNASLPPTPPREQLMDRYWSHVVNCGCCNGAYKGLNALKVALQVFSVASVAMMAATKQGMISVAARNTFAVAAILCFVGSKWKYEADMEFIREKVVVSRKIVKLLHKSEFW</sequence>
<reference evidence="2" key="1">
    <citation type="journal article" date="2022" name="Mol. Ecol. Resour.">
        <title>The genomes of chicory, endive, great burdock and yacon provide insights into Asteraceae palaeo-polyploidization history and plant inulin production.</title>
        <authorList>
            <person name="Fan W."/>
            <person name="Wang S."/>
            <person name="Wang H."/>
            <person name="Wang A."/>
            <person name="Jiang F."/>
            <person name="Liu H."/>
            <person name="Zhao H."/>
            <person name="Xu D."/>
            <person name="Zhang Y."/>
        </authorList>
    </citation>
    <scope>NUCLEOTIDE SEQUENCE [LARGE SCALE GENOMIC DNA]</scope>
    <source>
        <strain evidence="2">cv. Yunnan</strain>
    </source>
</reference>
<accession>A0ACB9HRE6</accession>
<reference evidence="1 2" key="2">
    <citation type="journal article" date="2022" name="Mol. Ecol. Resour.">
        <title>The genomes of chicory, endive, great burdock and yacon provide insights into Asteraceae paleo-polyploidization history and plant inulin production.</title>
        <authorList>
            <person name="Fan W."/>
            <person name="Wang S."/>
            <person name="Wang H."/>
            <person name="Wang A."/>
            <person name="Jiang F."/>
            <person name="Liu H."/>
            <person name="Zhao H."/>
            <person name="Xu D."/>
            <person name="Zhang Y."/>
        </authorList>
    </citation>
    <scope>NUCLEOTIDE SEQUENCE [LARGE SCALE GENOMIC DNA]</scope>
    <source>
        <strain evidence="2">cv. Yunnan</strain>
        <tissue evidence="1">Leaves</tissue>
    </source>
</reference>
<organism evidence="1 2">
    <name type="scientific">Smallanthus sonchifolius</name>
    <dbReference type="NCBI Taxonomy" id="185202"/>
    <lineage>
        <taxon>Eukaryota</taxon>
        <taxon>Viridiplantae</taxon>
        <taxon>Streptophyta</taxon>
        <taxon>Embryophyta</taxon>
        <taxon>Tracheophyta</taxon>
        <taxon>Spermatophyta</taxon>
        <taxon>Magnoliopsida</taxon>
        <taxon>eudicotyledons</taxon>
        <taxon>Gunneridae</taxon>
        <taxon>Pentapetalae</taxon>
        <taxon>asterids</taxon>
        <taxon>campanulids</taxon>
        <taxon>Asterales</taxon>
        <taxon>Asteraceae</taxon>
        <taxon>Asteroideae</taxon>
        <taxon>Heliantheae alliance</taxon>
        <taxon>Millerieae</taxon>
        <taxon>Smallanthus</taxon>
    </lineage>
</organism>